<proteinExistence type="predicted"/>
<dbReference type="EMBL" id="CABIJS010000715">
    <property type="protein sequence ID" value="VUZ57313.1"/>
    <property type="molecule type" value="Genomic_DNA"/>
</dbReference>
<dbReference type="AlphaFoldDB" id="A0A564ZE23"/>
<gene>
    <name evidence="2" type="ORF">WMSIL1_LOCUS14756</name>
</gene>
<keyword evidence="1" id="KW-0812">Transmembrane</keyword>
<protein>
    <submittedName>
        <fullName evidence="2">Uncharacterized protein</fullName>
    </submittedName>
</protein>
<feature type="transmembrane region" description="Helical" evidence="1">
    <location>
        <begin position="20"/>
        <end position="40"/>
    </location>
</feature>
<keyword evidence="1" id="KW-0472">Membrane</keyword>
<name>A0A564ZE23_HYMDI</name>
<reference evidence="2 3" key="1">
    <citation type="submission" date="2019-07" db="EMBL/GenBank/DDBJ databases">
        <authorList>
            <person name="Jastrzebski P J."/>
            <person name="Paukszto L."/>
            <person name="Jastrzebski P J."/>
        </authorList>
    </citation>
    <scope>NUCLEOTIDE SEQUENCE [LARGE SCALE GENOMIC DNA]</scope>
    <source>
        <strain evidence="2 3">WMS-il1</strain>
    </source>
</reference>
<keyword evidence="3" id="KW-1185">Reference proteome</keyword>
<evidence type="ECO:0000313" key="2">
    <source>
        <dbReference type="EMBL" id="VUZ57313.1"/>
    </source>
</evidence>
<keyword evidence="1" id="KW-1133">Transmembrane helix</keyword>
<accession>A0A564ZE23</accession>
<organism evidence="2 3">
    <name type="scientific">Hymenolepis diminuta</name>
    <name type="common">Rat tapeworm</name>
    <dbReference type="NCBI Taxonomy" id="6216"/>
    <lineage>
        <taxon>Eukaryota</taxon>
        <taxon>Metazoa</taxon>
        <taxon>Spiralia</taxon>
        <taxon>Lophotrochozoa</taxon>
        <taxon>Platyhelminthes</taxon>
        <taxon>Cestoda</taxon>
        <taxon>Eucestoda</taxon>
        <taxon>Cyclophyllidea</taxon>
        <taxon>Hymenolepididae</taxon>
        <taxon>Hymenolepis</taxon>
    </lineage>
</organism>
<evidence type="ECO:0000313" key="3">
    <source>
        <dbReference type="Proteomes" id="UP000321570"/>
    </source>
</evidence>
<sequence length="72" mass="7742">MVLVHFTIDSSRASFSISHAVVGTLCIAWPLHIVLHTLIFSEGFSFGTLSVGNGTGKSINLPHFCCILIITI</sequence>
<evidence type="ECO:0000256" key="1">
    <source>
        <dbReference type="SAM" id="Phobius"/>
    </source>
</evidence>
<dbReference type="Proteomes" id="UP000321570">
    <property type="component" value="Unassembled WGS sequence"/>
</dbReference>